<dbReference type="SUPFAM" id="SSF52047">
    <property type="entry name" value="RNI-like"/>
    <property type="match status" value="1"/>
</dbReference>
<sequence>MSAQPACAYIPPGILVPQEVVVPPEILCHIFQFCAFIEPLSPLALGRVCRLWRNVVQASPAVWQVIKLSDDCSLKFLHGYARVWTHYSAPLPFDVYIDIQDPDTLLSMLSPFFRVVARWRRLVLSGEREEDVFIGDLMSSPVDSLNDMSIWICDMSHWHEETRSNLPRGTFIPLSPNQPDRLAVNILLTQLPTSNTFIPLCFTSLSITEQCTTIHLKPATILNFLSDCPYLEHLCLVGWIHDDKHPPTTSLPVVSLPRLHTLQLRSTCLVRSILSSIHAPNLQKLYLAHLNVDFQLPFDREDSGDSDDEAHDFSQSPFSDHCTGMGLRALIKRCNPPIKVLEMDFTDMRTKDFIWLFNRLAHLEVFLIVASDMSNTVINLLKPVRIGVHTSWAEDGTLITEPYYRLRLPRLRQLELYNCHRLSGDAIVDALLPRVRYTDSRTNINEKSVTWQEDSPKVLTPLSEGANINTLKELAIIGCEDFGFRHSQALMKEMGSRLRVD</sequence>
<dbReference type="eggNOG" id="ENOG502SJ3J">
    <property type="taxonomic scope" value="Eukaryota"/>
</dbReference>
<evidence type="ECO:0000313" key="3">
    <source>
        <dbReference type="Proteomes" id="UP000054988"/>
    </source>
</evidence>
<dbReference type="InterPro" id="IPR032675">
    <property type="entry name" value="LRR_dom_sf"/>
</dbReference>
<dbReference type="SUPFAM" id="SSF81383">
    <property type="entry name" value="F-box domain"/>
    <property type="match status" value="1"/>
</dbReference>
<feature type="domain" description="F-box" evidence="1">
    <location>
        <begin position="23"/>
        <end position="65"/>
    </location>
</feature>
<dbReference type="Gene3D" id="1.20.1280.50">
    <property type="match status" value="1"/>
</dbReference>
<accession>A0A0W0EV35</accession>
<dbReference type="Gene3D" id="3.80.10.10">
    <property type="entry name" value="Ribonuclease Inhibitor"/>
    <property type="match status" value="1"/>
</dbReference>
<evidence type="ECO:0000259" key="1">
    <source>
        <dbReference type="Pfam" id="PF12937"/>
    </source>
</evidence>
<organism evidence="2 3">
    <name type="scientific">Moniliophthora roreri</name>
    <name type="common">Frosty pod rot fungus</name>
    <name type="synonym">Monilia roreri</name>
    <dbReference type="NCBI Taxonomy" id="221103"/>
    <lineage>
        <taxon>Eukaryota</taxon>
        <taxon>Fungi</taxon>
        <taxon>Dikarya</taxon>
        <taxon>Basidiomycota</taxon>
        <taxon>Agaricomycotina</taxon>
        <taxon>Agaricomycetes</taxon>
        <taxon>Agaricomycetidae</taxon>
        <taxon>Agaricales</taxon>
        <taxon>Marasmiineae</taxon>
        <taxon>Marasmiaceae</taxon>
        <taxon>Moniliophthora</taxon>
    </lineage>
</organism>
<dbReference type="InterPro" id="IPR036047">
    <property type="entry name" value="F-box-like_dom_sf"/>
</dbReference>
<evidence type="ECO:0000313" key="2">
    <source>
        <dbReference type="EMBL" id="KTB27929.1"/>
    </source>
</evidence>
<comment type="caution">
    <text evidence="2">The sequence shown here is derived from an EMBL/GenBank/DDBJ whole genome shotgun (WGS) entry which is preliminary data.</text>
</comment>
<dbReference type="InterPro" id="IPR001810">
    <property type="entry name" value="F-box_dom"/>
</dbReference>
<gene>
    <name evidence="2" type="ORF">WG66_19434</name>
</gene>
<dbReference type="EMBL" id="LATX01002510">
    <property type="protein sequence ID" value="KTB27929.1"/>
    <property type="molecule type" value="Genomic_DNA"/>
</dbReference>
<dbReference type="Pfam" id="PF12937">
    <property type="entry name" value="F-box-like"/>
    <property type="match status" value="1"/>
</dbReference>
<dbReference type="Proteomes" id="UP000054988">
    <property type="component" value="Unassembled WGS sequence"/>
</dbReference>
<reference evidence="2 3" key="1">
    <citation type="submission" date="2015-12" db="EMBL/GenBank/DDBJ databases">
        <title>Draft genome sequence of Moniliophthora roreri, the causal agent of frosty pod rot of cacao.</title>
        <authorList>
            <person name="Aime M.C."/>
            <person name="Diaz-Valderrama J.R."/>
            <person name="Kijpornyongpan T."/>
            <person name="Phillips-Mora W."/>
        </authorList>
    </citation>
    <scope>NUCLEOTIDE SEQUENCE [LARGE SCALE GENOMIC DNA]</scope>
    <source>
        <strain evidence="2 3">MCA 2952</strain>
    </source>
</reference>
<protein>
    <recommendedName>
        <fullName evidence="1">F-box domain-containing protein</fullName>
    </recommendedName>
</protein>
<proteinExistence type="predicted"/>
<name>A0A0W0EV35_MONRR</name>
<dbReference type="AlphaFoldDB" id="A0A0W0EV35"/>